<proteinExistence type="predicted"/>
<dbReference type="GeneID" id="99978538"/>
<organism evidence="1 2">
    <name type="scientific">Salmonella phage GEC_vB_N3</name>
    <dbReference type="NCBI Taxonomy" id="2777377"/>
    <lineage>
        <taxon>Viruses</taxon>
        <taxon>Duplodnaviria</taxon>
        <taxon>Heunggongvirae</taxon>
        <taxon>Uroviricota</taxon>
        <taxon>Caudoviricetes</taxon>
        <taxon>Demerecviridae</taxon>
        <taxon>Markadamsvirinae</taxon>
        <taxon>Epseptimavirus</taxon>
        <taxon>Epseptimavirus N3</taxon>
    </lineage>
</organism>
<accession>A0A7S9SRC7</accession>
<evidence type="ECO:0000313" key="2">
    <source>
        <dbReference type="Proteomes" id="UP000594446"/>
    </source>
</evidence>
<dbReference type="Proteomes" id="UP000594446">
    <property type="component" value="Segment"/>
</dbReference>
<reference evidence="1 2" key="1">
    <citation type="submission" date="2020-09" db="EMBL/GenBank/DDBJ databases">
        <authorList>
            <person name="Makalatia K."/>
            <person name="Wagemans J."/>
        </authorList>
    </citation>
    <scope>NUCLEOTIDE SEQUENCE [LARGE SCALE GENOMIC DNA]</scope>
</reference>
<dbReference type="RefSeq" id="YP_011815784.1">
    <property type="nucleotide sequence ID" value="NC_103212.1"/>
</dbReference>
<gene>
    <name evidence="1" type="ORF">GECvBN3_gp029</name>
</gene>
<dbReference type="EMBL" id="MW006478">
    <property type="protein sequence ID" value="QPI14853.1"/>
    <property type="molecule type" value="Genomic_DNA"/>
</dbReference>
<evidence type="ECO:0000313" key="1">
    <source>
        <dbReference type="EMBL" id="QPI14853.1"/>
    </source>
</evidence>
<sequence length="30" mass="3619">MSGNRVYHLECKLCVQKFYLLFKYKIPPIS</sequence>
<keyword evidence="2" id="KW-1185">Reference proteome</keyword>
<name>A0A7S9SRC7_9CAUD</name>
<protein>
    <submittedName>
        <fullName evidence="1">Uncharacterized protein</fullName>
    </submittedName>
</protein>